<dbReference type="NCBIfam" id="NF009807">
    <property type="entry name" value="PRK13291.1"/>
    <property type="match status" value="1"/>
</dbReference>
<dbReference type="RefSeq" id="WP_034972919.1">
    <property type="nucleotide sequence ID" value="NZ_FOFI01000002.1"/>
</dbReference>
<dbReference type="AlphaFoldDB" id="A0A085BL57"/>
<name>A0A085BL57_9FLAO</name>
<evidence type="ECO:0000313" key="3">
    <source>
        <dbReference type="Proteomes" id="UP000028623"/>
    </source>
</evidence>
<dbReference type="OrthoDB" id="9796039at2"/>
<dbReference type="InterPro" id="IPR034660">
    <property type="entry name" value="DinB/YfiT-like"/>
</dbReference>
<evidence type="ECO:0000259" key="1">
    <source>
        <dbReference type="Pfam" id="PF12867"/>
    </source>
</evidence>
<feature type="domain" description="DinB-like" evidence="1">
    <location>
        <begin position="38"/>
        <end position="167"/>
    </location>
</feature>
<protein>
    <recommendedName>
        <fullName evidence="1">DinB-like domain-containing protein</fullName>
    </recommendedName>
</protein>
<dbReference type="eggNOG" id="COG2318">
    <property type="taxonomic scope" value="Bacteria"/>
</dbReference>
<comment type="caution">
    <text evidence="2">The sequence shown here is derived from an EMBL/GenBank/DDBJ whole genome shotgun (WGS) entry which is preliminary data.</text>
</comment>
<dbReference type="STRING" id="421072.SAMN04488097_1150"/>
<accession>A0A085BL57</accession>
<gene>
    <name evidence="2" type="ORF">IO89_00980</name>
</gene>
<dbReference type="Proteomes" id="UP000028623">
    <property type="component" value="Unassembled WGS sequence"/>
</dbReference>
<dbReference type="SUPFAM" id="SSF109854">
    <property type="entry name" value="DinB/YfiT-like putative metalloenzymes"/>
    <property type="match status" value="1"/>
</dbReference>
<organism evidence="2 3">
    <name type="scientific">Epilithonimonas lactis</name>
    <dbReference type="NCBI Taxonomy" id="421072"/>
    <lineage>
        <taxon>Bacteria</taxon>
        <taxon>Pseudomonadati</taxon>
        <taxon>Bacteroidota</taxon>
        <taxon>Flavobacteriia</taxon>
        <taxon>Flavobacteriales</taxon>
        <taxon>Weeksellaceae</taxon>
        <taxon>Chryseobacterium group</taxon>
        <taxon>Epilithonimonas</taxon>
    </lineage>
</organism>
<dbReference type="Gene3D" id="1.20.120.450">
    <property type="entry name" value="dinb family like domain"/>
    <property type="match status" value="1"/>
</dbReference>
<dbReference type="EMBL" id="JPLY01000001">
    <property type="protein sequence ID" value="KFC23202.1"/>
    <property type="molecule type" value="Genomic_DNA"/>
</dbReference>
<keyword evidence="3" id="KW-1185">Reference proteome</keyword>
<proteinExistence type="predicted"/>
<reference evidence="2 3" key="1">
    <citation type="submission" date="2014-07" db="EMBL/GenBank/DDBJ databases">
        <title>Epilithonimonas lactis LMG 22401 Genome.</title>
        <authorList>
            <person name="Pipes S.E."/>
            <person name="Stropko S.J."/>
        </authorList>
    </citation>
    <scope>NUCLEOTIDE SEQUENCE [LARGE SCALE GENOMIC DNA]</scope>
    <source>
        <strain evidence="2 3">LMG 24401</strain>
    </source>
</reference>
<dbReference type="Pfam" id="PF12867">
    <property type="entry name" value="DinB_2"/>
    <property type="match status" value="1"/>
</dbReference>
<dbReference type="InterPro" id="IPR024775">
    <property type="entry name" value="DinB-like"/>
</dbReference>
<evidence type="ECO:0000313" key="2">
    <source>
        <dbReference type="EMBL" id="KFC23202.1"/>
    </source>
</evidence>
<sequence length="176" mass="20651">MNLEALKFPVGKFVKPETITKEIIDSAISEIENFPNLVKAEIENLDENDLKLKYRPEGWTITQVVHHCADSHINSYVRFKLALTENLPTIKPYEESLWAELPDSKLSPFVSLKLLEALHERWVFILKSLSEEDLNKEFIHPEQPEKISLKENILIYSWHCQHHLAHIRQAKELRFN</sequence>